<organism evidence="6 7">
    <name type="scientific">Pseudobacteriovorax antillogorgiicola</name>
    <dbReference type="NCBI Taxonomy" id="1513793"/>
    <lineage>
        <taxon>Bacteria</taxon>
        <taxon>Pseudomonadati</taxon>
        <taxon>Bdellovibrionota</taxon>
        <taxon>Oligoflexia</taxon>
        <taxon>Oligoflexales</taxon>
        <taxon>Pseudobacteriovoracaceae</taxon>
        <taxon>Pseudobacteriovorax</taxon>
    </lineage>
</organism>
<keyword evidence="4" id="KW-0804">Transcription</keyword>
<dbReference type="OrthoDB" id="5291518at2"/>
<evidence type="ECO:0000313" key="7">
    <source>
        <dbReference type="Proteomes" id="UP000192907"/>
    </source>
</evidence>
<dbReference type="Proteomes" id="UP000192907">
    <property type="component" value="Unassembled WGS sequence"/>
</dbReference>
<gene>
    <name evidence="6" type="ORF">SAMN06296036_114159</name>
</gene>
<dbReference type="InterPro" id="IPR058163">
    <property type="entry name" value="LysR-type_TF_proteobact-type"/>
</dbReference>
<dbReference type="STRING" id="1513793.SAMN06296036_114159"/>
<keyword evidence="7" id="KW-1185">Reference proteome</keyword>
<dbReference type="GO" id="GO:0006351">
    <property type="term" value="P:DNA-templated transcription"/>
    <property type="evidence" value="ECO:0007669"/>
    <property type="project" value="TreeGrafter"/>
</dbReference>
<evidence type="ECO:0000256" key="3">
    <source>
        <dbReference type="ARBA" id="ARBA00023125"/>
    </source>
</evidence>
<dbReference type="PROSITE" id="PS50931">
    <property type="entry name" value="HTH_LYSR"/>
    <property type="match status" value="1"/>
</dbReference>
<dbReference type="SUPFAM" id="SSF46785">
    <property type="entry name" value="Winged helix' DNA-binding domain"/>
    <property type="match status" value="1"/>
</dbReference>
<feature type="domain" description="HTH lysR-type" evidence="5">
    <location>
        <begin position="1"/>
        <end position="58"/>
    </location>
</feature>
<dbReference type="InterPro" id="IPR036390">
    <property type="entry name" value="WH_DNA-bd_sf"/>
</dbReference>
<dbReference type="GO" id="GO:0003700">
    <property type="term" value="F:DNA-binding transcription factor activity"/>
    <property type="evidence" value="ECO:0007669"/>
    <property type="project" value="InterPro"/>
</dbReference>
<evidence type="ECO:0000256" key="1">
    <source>
        <dbReference type="ARBA" id="ARBA00009437"/>
    </source>
</evidence>
<dbReference type="InterPro" id="IPR000847">
    <property type="entry name" value="LysR_HTH_N"/>
</dbReference>
<dbReference type="InterPro" id="IPR036388">
    <property type="entry name" value="WH-like_DNA-bd_sf"/>
</dbReference>
<dbReference type="AlphaFoldDB" id="A0A1Y6CC06"/>
<name>A0A1Y6CC06_9BACT</name>
<dbReference type="Gene3D" id="3.40.190.290">
    <property type="match status" value="1"/>
</dbReference>
<evidence type="ECO:0000259" key="5">
    <source>
        <dbReference type="PROSITE" id="PS50931"/>
    </source>
</evidence>
<dbReference type="RefSeq" id="WP_132321313.1">
    <property type="nucleotide sequence ID" value="NZ_FWZT01000014.1"/>
</dbReference>
<dbReference type="Pfam" id="PF03466">
    <property type="entry name" value="LysR_substrate"/>
    <property type="match status" value="1"/>
</dbReference>
<reference evidence="7" key="1">
    <citation type="submission" date="2017-04" db="EMBL/GenBank/DDBJ databases">
        <authorList>
            <person name="Varghese N."/>
            <person name="Submissions S."/>
        </authorList>
    </citation>
    <scope>NUCLEOTIDE SEQUENCE [LARGE SCALE GENOMIC DNA]</scope>
    <source>
        <strain evidence="7">RKEM611</strain>
    </source>
</reference>
<dbReference type="EMBL" id="FWZT01000014">
    <property type="protein sequence ID" value="SMF47673.1"/>
    <property type="molecule type" value="Genomic_DNA"/>
</dbReference>
<dbReference type="Pfam" id="PF00126">
    <property type="entry name" value="HTH_1"/>
    <property type="match status" value="1"/>
</dbReference>
<dbReference type="SUPFAM" id="SSF53850">
    <property type="entry name" value="Periplasmic binding protein-like II"/>
    <property type="match status" value="1"/>
</dbReference>
<dbReference type="Gene3D" id="1.10.10.10">
    <property type="entry name" value="Winged helix-like DNA-binding domain superfamily/Winged helix DNA-binding domain"/>
    <property type="match status" value="1"/>
</dbReference>
<evidence type="ECO:0000256" key="4">
    <source>
        <dbReference type="ARBA" id="ARBA00023163"/>
    </source>
</evidence>
<dbReference type="FunFam" id="1.10.10.10:FF:000001">
    <property type="entry name" value="LysR family transcriptional regulator"/>
    <property type="match status" value="1"/>
</dbReference>
<evidence type="ECO:0000313" key="6">
    <source>
        <dbReference type="EMBL" id="SMF47673.1"/>
    </source>
</evidence>
<protein>
    <submittedName>
        <fullName evidence="6">Transcriptional regulator, LysR family</fullName>
    </submittedName>
</protein>
<keyword evidence="2" id="KW-0805">Transcription regulation</keyword>
<dbReference type="CDD" id="cd08422">
    <property type="entry name" value="PBP2_CrgA_like"/>
    <property type="match status" value="1"/>
</dbReference>
<comment type="similarity">
    <text evidence="1">Belongs to the LysR transcriptional regulatory family.</text>
</comment>
<dbReference type="PANTHER" id="PTHR30537:SF5">
    <property type="entry name" value="HTH-TYPE TRANSCRIPTIONAL ACTIVATOR TTDR-RELATED"/>
    <property type="match status" value="1"/>
</dbReference>
<dbReference type="InterPro" id="IPR005119">
    <property type="entry name" value="LysR_subst-bd"/>
</dbReference>
<sequence>MQLKSIDIFVKVVQAESFTGAAKALDIPNSTVSARISQLEESLGVTLLNRTTRRVSVTEAGQKFYEGCFQAMEVIELAKNEITQSNTESQGLLRVTSTVDLGQSVLPSLIRRFSTAFPKVELELILTNERLDLVSHNIDIAIRIGKLADSSLKLRKLAEAKVGAFASPEYIDKHGSPTHPKELSQHTIIGFKPVKNRKATFKKGKSTHSQKINSHIWCDDPHVVKALVMEGLGMGFLGGFHVSSEVKRGSLIPILPDWTADKVALSLVYVEKKFLPVRLRNFIDFAAEEFSAYEATHL</sequence>
<proteinExistence type="inferred from homology"/>
<dbReference type="GO" id="GO:0043565">
    <property type="term" value="F:sequence-specific DNA binding"/>
    <property type="evidence" value="ECO:0007669"/>
    <property type="project" value="TreeGrafter"/>
</dbReference>
<accession>A0A1Y6CC06</accession>
<keyword evidence="3" id="KW-0238">DNA-binding</keyword>
<dbReference type="PANTHER" id="PTHR30537">
    <property type="entry name" value="HTH-TYPE TRANSCRIPTIONAL REGULATOR"/>
    <property type="match status" value="1"/>
</dbReference>
<evidence type="ECO:0000256" key="2">
    <source>
        <dbReference type="ARBA" id="ARBA00023015"/>
    </source>
</evidence>